<dbReference type="EMBL" id="AP018694">
    <property type="protein sequence ID" value="BBE16914.1"/>
    <property type="molecule type" value="Genomic_DNA"/>
</dbReference>
<dbReference type="KEGG" id="anf:AQPE_1061"/>
<evidence type="ECO:0000313" key="4">
    <source>
        <dbReference type="Proteomes" id="UP001193389"/>
    </source>
</evidence>
<keyword evidence="1 2" id="KW-0378">Hydrolase</keyword>
<dbReference type="SUPFAM" id="SSF55144">
    <property type="entry name" value="LigT-like"/>
    <property type="match status" value="1"/>
</dbReference>
<keyword evidence="3" id="KW-0436">Ligase</keyword>
<dbReference type="RefSeq" id="WP_318349947.1">
    <property type="nucleotide sequence ID" value="NZ_AP018694.1"/>
</dbReference>
<evidence type="ECO:0000256" key="2">
    <source>
        <dbReference type="HAMAP-Rule" id="MF_01940"/>
    </source>
</evidence>
<gene>
    <name evidence="3" type="ORF">AQPE_1061</name>
</gene>
<dbReference type="Pfam" id="PF13563">
    <property type="entry name" value="2_5_RNA_ligase2"/>
    <property type="match status" value="1"/>
</dbReference>
<feature type="short sequence motif" description="HXTX 1" evidence="2">
    <location>
        <begin position="42"/>
        <end position="45"/>
    </location>
</feature>
<dbReference type="GO" id="GO:0008664">
    <property type="term" value="F:RNA 2',3'-cyclic 3'-phosphodiesterase activity"/>
    <property type="evidence" value="ECO:0007669"/>
    <property type="project" value="UniProtKB-EC"/>
</dbReference>
<feature type="short sequence motif" description="HXTX 2" evidence="2">
    <location>
        <begin position="128"/>
        <end position="131"/>
    </location>
</feature>
<comment type="similarity">
    <text evidence="2">Belongs to the 2H phosphoesterase superfamily. ThpR family.</text>
</comment>
<dbReference type="EC" id="3.1.4.58" evidence="2"/>
<evidence type="ECO:0000313" key="3">
    <source>
        <dbReference type="EMBL" id="BBE16914.1"/>
    </source>
</evidence>
<accession>A0A5K7S6D2</accession>
<dbReference type="NCBIfam" id="TIGR02258">
    <property type="entry name" value="2_5_ligase"/>
    <property type="match status" value="1"/>
</dbReference>
<feature type="active site" description="Proton acceptor" evidence="2">
    <location>
        <position position="128"/>
    </location>
</feature>
<name>A0A5K7S6D2_9BACT</name>
<reference evidence="3" key="1">
    <citation type="journal article" date="2020" name="Int. J. Syst. Evol. Microbiol.">
        <title>Aquipluma nitroreducens gen. nov. sp. nov., a novel facultatively anaerobic bacterium isolated from a freshwater lake.</title>
        <authorList>
            <person name="Watanabe M."/>
            <person name="Kojima H."/>
            <person name="Fukui M."/>
        </authorList>
    </citation>
    <scope>NUCLEOTIDE SEQUENCE</scope>
    <source>
        <strain evidence="3">MeG22</strain>
    </source>
</reference>
<dbReference type="GO" id="GO:0016874">
    <property type="term" value="F:ligase activity"/>
    <property type="evidence" value="ECO:0007669"/>
    <property type="project" value="UniProtKB-KW"/>
</dbReference>
<dbReference type="InterPro" id="IPR004175">
    <property type="entry name" value="RNA_CPDase"/>
</dbReference>
<organism evidence="3 4">
    <name type="scientific">Aquipluma nitroreducens</name>
    <dbReference type="NCBI Taxonomy" id="2010828"/>
    <lineage>
        <taxon>Bacteria</taxon>
        <taxon>Pseudomonadati</taxon>
        <taxon>Bacteroidota</taxon>
        <taxon>Bacteroidia</taxon>
        <taxon>Marinilabiliales</taxon>
        <taxon>Prolixibacteraceae</taxon>
        <taxon>Aquipluma</taxon>
    </lineage>
</organism>
<dbReference type="PANTHER" id="PTHR35561">
    <property type="entry name" value="RNA 2',3'-CYCLIC PHOSPHODIESTERASE"/>
    <property type="match status" value="1"/>
</dbReference>
<feature type="active site" description="Proton donor" evidence="2">
    <location>
        <position position="42"/>
    </location>
</feature>
<dbReference type="AlphaFoldDB" id="A0A5K7S6D2"/>
<sequence length="187" mass="21523">MKRLFIGIPIESQRSVQQVETWRNDTQLNRNVLNWTIPGNWHITLFFLGSTEDSAVPLLKRLIDESFSKIQAYETSLFGVGVFPNAHNPKVLWLGLQNLQPLMLAYSMLGELLQQNGFSFDQKPLKPHLTIARVKRADNPFAFQSLLTEYQEAVFDRVNMNKVVLFESITTPAGPIYMPLFEKQLIR</sequence>
<dbReference type="HAMAP" id="MF_01940">
    <property type="entry name" value="RNA_CPDase"/>
    <property type="match status" value="1"/>
</dbReference>
<dbReference type="PANTHER" id="PTHR35561:SF1">
    <property type="entry name" value="RNA 2',3'-CYCLIC PHOSPHODIESTERASE"/>
    <property type="match status" value="1"/>
</dbReference>
<comment type="catalytic activity">
    <reaction evidence="2">
        <text>a 3'-end 2',3'-cyclophospho-ribonucleotide-RNA + H2O = a 3'-end 2'-phospho-ribonucleotide-RNA + H(+)</text>
        <dbReference type="Rhea" id="RHEA:11828"/>
        <dbReference type="Rhea" id="RHEA-COMP:10464"/>
        <dbReference type="Rhea" id="RHEA-COMP:17353"/>
        <dbReference type="ChEBI" id="CHEBI:15377"/>
        <dbReference type="ChEBI" id="CHEBI:15378"/>
        <dbReference type="ChEBI" id="CHEBI:83064"/>
        <dbReference type="ChEBI" id="CHEBI:173113"/>
        <dbReference type="EC" id="3.1.4.58"/>
    </reaction>
</comment>
<dbReference type="InterPro" id="IPR009097">
    <property type="entry name" value="Cyclic_Pdiesterase"/>
</dbReference>
<evidence type="ECO:0000256" key="1">
    <source>
        <dbReference type="ARBA" id="ARBA00022801"/>
    </source>
</evidence>
<comment type="function">
    <text evidence="2">Hydrolyzes RNA 2',3'-cyclic phosphodiester to an RNA 2'-phosphomonoester.</text>
</comment>
<dbReference type="Proteomes" id="UP001193389">
    <property type="component" value="Chromosome"/>
</dbReference>
<proteinExistence type="inferred from homology"/>
<dbReference type="Gene3D" id="3.90.1140.10">
    <property type="entry name" value="Cyclic phosphodiesterase"/>
    <property type="match status" value="1"/>
</dbReference>
<keyword evidence="4" id="KW-1185">Reference proteome</keyword>
<protein>
    <recommendedName>
        <fullName evidence="2">RNA 2',3'-cyclic phosphodiesterase</fullName>
        <shortName evidence="2">RNA 2',3'-CPDase</shortName>
        <ecNumber evidence="2">3.1.4.58</ecNumber>
    </recommendedName>
</protein>
<dbReference type="GO" id="GO:0004113">
    <property type="term" value="F:2',3'-cyclic-nucleotide 3'-phosphodiesterase activity"/>
    <property type="evidence" value="ECO:0007669"/>
    <property type="project" value="InterPro"/>
</dbReference>